<dbReference type="GO" id="GO:0003700">
    <property type="term" value="F:DNA-binding transcription factor activity"/>
    <property type="evidence" value="ECO:0007669"/>
    <property type="project" value="TreeGrafter"/>
</dbReference>
<evidence type="ECO:0000256" key="1">
    <source>
        <dbReference type="ARBA" id="ARBA00023125"/>
    </source>
</evidence>
<dbReference type="InterPro" id="IPR050109">
    <property type="entry name" value="HTH-type_TetR-like_transc_reg"/>
</dbReference>
<sequence length="202" mass="21241">MATTRAQMMQQTRAKLIAAARKAFTEKGYASTSMDDLTAAVGLTRGALYHNFGDKRGLLAAVVEEVDGEMATAAMAQAERRGGSEWDKLMAEGAAYIEAARNPEVRRIVLLDGPAFLGDPSQWPSQNACLAATMRSLETLAAQGTVKPVAIEAAARLLNGAALNAALWVAASDAPDRVMQDATATFEQLASGLLVMDQGPTG</sequence>
<keyword evidence="5" id="KW-1185">Reference proteome</keyword>
<dbReference type="Pfam" id="PF21351">
    <property type="entry name" value="TetR_C_41"/>
    <property type="match status" value="1"/>
</dbReference>
<dbReference type="PANTHER" id="PTHR30055">
    <property type="entry name" value="HTH-TYPE TRANSCRIPTIONAL REGULATOR RUTR"/>
    <property type="match status" value="1"/>
</dbReference>
<dbReference type="Gene3D" id="1.10.357.10">
    <property type="entry name" value="Tetracycline Repressor, domain 2"/>
    <property type="match status" value="1"/>
</dbReference>
<dbReference type="OrthoDB" id="9816431at2"/>
<protein>
    <submittedName>
        <fullName evidence="4">TetR family transcriptional regulator</fullName>
    </submittedName>
</protein>
<dbReference type="AlphaFoldDB" id="A0A6I4T8R3"/>
<accession>A0A6I4T8R3</accession>
<dbReference type="InterPro" id="IPR001647">
    <property type="entry name" value="HTH_TetR"/>
</dbReference>
<feature type="domain" description="HTH tetR-type" evidence="3">
    <location>
        <begin position="10"/>
        <end position="70"/>
    </location>
</feature>
<dbReference type="Pfam" id="PF00440">
    <property type="entry name" value="TetR_N"/>
    <property type="match status" value="1"/>
</dbReference>
<dbReference type="PRINTS" id="PR00455">
    <property type="entry name" value="HTHTETR"/>
</dbReference>
<reference evidence="4 5" key="1">
    <citation type="submission" date="2019-12" db="EMBL/GenBank/DDBJ databases">
        <title>Genomic-based taxomic classification of the family Erythrobacteraceae.</title>
        <authorList>
            <person name="Xu L."/>
        </authorList>
    </citation>
    <scope>NUCLEOTIDE SEQUENCE [LARGE SCALE GENOMIC DNA]</scope>
    <source>
        <strain evidence="4 5">LMG 29518</strain>
    </source>
</reference>
<dbReference type="RefSeq" id="WP_160737652.1">
    <property type="nucleotide sequence ID" value="NZ_WTYT01000008.1"/>
</dbReference>
<dbReference type="PANTHER" id="PTHR30055:SF223">
    <property type="entry name" value="HTH-TYPE TRANSCRIPTIONAL REGULATOR UIDR"/>
    <property type="match status" value="1"/>
</dbReference>
<evidence type="ECO:0000313" key="5">
    <source>
        <dbReference type="Proteomes" id="UP000438476"/>
    </source>
</evidence>
<keyword evidence="1 2" id="KW-0238">DNA-binding</keyword>
<gene>
    <name evidence="4" type="ORF">GRI91_15665</name>
</gene>
<comment type="caution">
    <text evidence="4">The sequence shown here is derived from an EMBL/GenBank/DDBJ whole genome shotgun (WGS) entry which is preliminary data.</text>
</comment>
<dbReference type="InterPro" id="IPR049484">
    <property type="entry name" value="Rv0078-like_C"/>
</dbReference>
<dbReference type="PROSITE" id="PS50977">
    <property type="entry name" value="HTH_TETR_2"/>
    <property type="match status" value="1"/>
</dbReference>
<dbReference type="SUPFAM" id="SSF46689">
    <property type="entry name" value="Homeodomain-like"/>
    <property type="match status" value="1"/>
</dbReference>
<dbReference type="EMBL" id="WTYT01000008">
    <property type="protein sequence ID" value="MXO67197.1"/>
    <property type="molecule type" value="Genomic_DNA"/>
</dbReference>
<evidence type="ECO:0000256" key="2">
    <source>
        <dbReference type="PROSITE-ProRule" id="PRU00335"/>
    </source>
</evidence>
<proteinExistence type="predicted"/>
<dbReference type="Proteomes" id="UP000438476">
    <property type="component" value="Unassembled WGS sequence"/>
</dbReference>
<dbReference type="InterPro" id="IPR009057">
    <property type="entry name" value="Homeodomain-like_sf"/>
</dbReference>
<feature type="DNA-binding region" description="H-T-H motif" evidence="2">
    <location>
        <begin position="33"/>
        <end position="52"/>
    </location>
</feature>
<evidence type="ECO:0000259" key="3">
    <source>
        <dbReference type="PROSITE" id="PS50977"/>
    </source>
</evidence>
<evidence type="ECO:0000313" key="4">
    <source>
        <dbReference type="EMBL" id="MXO67197.1"/>
    </source>
</evidence>
<dbReference type="GO" id="GO:0000976">
    <property type="term" value="F:transcription cis-regulatory region binding"/>
    <property type="evidence" value="ECO:0007669"/>
    <property type="project" value="TreeGrafter"/>
</dbReference>
<name>A0A6I4T8R3_9SPHN</name>
<organism evidence="4 5">
    <name type="scientific">Altericroceibacterium endophyticum</name>
    <dbReference type="NCBI Taxonomy" id="1808508"/>
    <lineage>
        <taxon>Bacteria</taxon>
        <taxon>Pseudomonadati</taxon>
        <taxon>Pseudomonadota</taxon>
        <taxon>Alphaproteobacteria</taxon>
        <taxon>Sphingomonadales</taxon>
        <taxon>Erythrobacteraceae</taxon>
        <taxon>Altericroceibacterium</taxon>
    </lineage>
</organism>